<dbReference type="AlphaFoldDB" id="A0A7S9PRY4"/>
<dbReference type="PANTHER" id="PTHR37576">
    <property type="entry name" value="DEFECT AT LOW TEMPERATURE PROTEIN 1"/>
    <property type="match status" value="1"/>
</dbReference>
<dbReference type="Proteomes" id="UP000594364">
    <property type="component" value="Chromosome 1"/>
</dbReference>
<protein>
    <submittedName>
        <fullName evidence="3">Uncharacterized protein</fullName>
    </submittedName>
</protein>
<evidence type="ECO:0000256" key="2">
    <source>
        <dbReference type="SAM" id="Phobius"/>
    </source>
</evidence>
<evidence type="ECO:0000256" key="1">
    <source>
        <dbReference type="SAM" id="MobiDB-lite"/>
    </source>
</evidence>
<gene>
    <name evidence="3" type="ORF">C2857_000404</name>
</gene>
<organism evidence="3 4">
    <name type="scientific">Epichloe festucae (strain Fl1)</name>
    <dbReference type="NCBI Taxonomy" id="877507"/>
    <lineage>
        <taxon>Eukaryota</taxon>
        <taxon>Fungi</taxon>
        <taxon>Dikarya</taxon>
        <taxon>Ascomycota</taxon>
        <taxon>Pezizomycotina</taxon>
        <taxon>Sordariomycetes</taxon>
        <taxon>Hypocreomycetidae</taxon>
        <taxon>Hypocreales</taxon>
        <taxon>Clavicipitaceae</taxon>
        <taxon>Epichloe</taxon>
    </lineage>
</organism>
<dbReference type="PANTHER" id="PTHR37576:SF2">
    <property type="entry name" value="DEFECT AT LOW TEMPERATURE PROTEIN 1"/>
    <property type="match status" value="1"/>
</dbReference>
<evidence type="ECO:0000313" key="3">
    <source>
        <dbReference type="EMBL" id="QPG93512.1"/>
    </source>
</evidence>
<proteinExistence type="predicted"/>
<keyword evidence="2" id="KW-0472">Membrane</keyword>
<name>A0A7S9PRY4_EPIFF</name>
<feature type="transmembrane region" description="Helical" evidence="2">
    <location>
        <begin position="506"/>
        <end position="527"/>
    </location>
</feature>
<keyword evidence="2" id="KW-0812">Transmembrane</keyword>
<feature type="transmembrane region" description="Helical" evidence="2">
    <location>
        <begin position="55"/>
        <end position="79"/>
    </location>
</feature>
<feature type="region of interest" description="Disordered" evidence="1">
    <location>
        <begin position="1"/>
        <end position="25"/>
    </location>
</feature>
<keyword evidence="4" id="KW-1185">Reference proteome</keyword>
<evidence type="ECO:0000313" key="4">
    <source>
        <dbReference type="Proteomes" id="UP000594364"/>
    </source>
</evidence>
<dbReference type="InterPro" id="IPR021514">
    <property type="entry name" value="DUF3176"/>
</dbReference>
<dbReference type="EMBL" id="CP031385">
    <property type="protein sequence ID" value="QPG93512.1"/>
    <property type="molecule type" value="Genomic_DNA"/>
</dbReference>
<keyword evidence="2" id="KW-1133">Transmembrane helix</keyword>
<dbReference type="OrthoDB" id="5357734at2759"/>
<accession>A0A7S9PRY4</accession>
<dbReference type="Pfam" id="PF11374">
    <property type="entry name" value="DUF3176"/>
    <property type="match status" value="1"/>
</dbReference>
<sequence length="580" mass="62970">MIYAQVRPEPESIQDETSSPPKINDDAETALENEQSLNNESESSGKVGFGSQLPILPLLSVVFALALSAYMVVIVVLAHKSKVSSWTVSPTVLLAIAFSTVNMVIPFARSAGAAVNWWFLCENRPTQIRHLHWRWAAGQGAWNALSSLRAQGLSTAATVYLLVLVANVNSPLGQRALDVETRLESHNVTLDGVYAATQPPMAFSASISGREPQLSVLSEDFRAVMQEYMSQGPIRVNSSTMRNGTYKARLTAAGYFFNCTDSTINVPSYKDSSSLARYISNMTEVLLSSITYQEVPSKNVPSTVVSPRKSLSFNNLKTKPRFFGYDALWKPDFGCINATHGIVLKTRDCEIRPALVRYPILISNYTLQLDPVSTYVDDEIVSLETPAEINEDTGAGNGSTHGGIALVLDSRYSANYSIQADSLLYDVGWWNRFVKGLLAYELVTERTSCDIRFKDPTPVVFAAARELIFRSAMRTGRAPPSAGASRPSAISMAVYTETVAIYVASYPFLFAAVAVTVVAALCTLPLFHGFWRLGRGVSLSPVEVVAAFRHAQFDGAPASSSAAAILKAVGEQELDNGGQG</sequence>
<reference evidence="3 4" key="1">
    <citation type="journal article" date="2018" name="PLoS Genet.">
        <title>Repeat elements organise 3D genome structure and mediate transcription in the filamentous fungus Epichloe festucae.</title>
        <authorList>
            <person name="Winter D.J."/>
            <person name="Ganley A.R.D."/>
            <person name="Young C.A."/>
            <person name="Liachko I."/>
            <person name="Schardl C.L."/>
            <person name="Dupont P.Y."/>
            <person name="Berry D."/>
            <person name="Ram A."/>
            <person name="Scott B."/>
            <person name="Cox M.P."/>
        </authorList>
    </citation>
    <scope>NUCLEOTIDE SEQUENCE [LARGE SCALE GENOMIC DNA]</scope>
    <source>
        <strain evidence="3 4">Fl1</strain>
    </source>
</reference>
<feature type="transmembrane region" description="Helical" evidence="2">
    <location>
        <begin position="91"/>
        <end position="119"/>
    </location>
</feature>